<reference evidence="2" key="2">
    <citation type="submission" date="2024-07" db="EMBL/GenBank/DDBJ databases">
        <title>Two chromosome-level genome assemblies of Korean endemic species Abeliophyllum distichum and Forsythia ovata (Oleaceae).</title>
        <authorList>
            <person name="Mun J.H."/>
        </authorList>
    </citation>
    <scope>NUCLEOTIDE SEQUENCE</scope>
    <source>
        <strain evidence="2">KNKB202402200001</strain>
        <tissue evidence="2">Leaf</tissue>
    </source>
</reference>
<dbReference type="InterPro" id="IPR055294">
    <property type="entry name" value="FBL60-like"/>
</dbReference>
<dbReference type="Pfam" id="PF00646">
    <property type="entry name" value="F-box"/>
    <property type="match status" value="1"/>
</dbReference>
<dbReference type="InterPro" id="IPR001810">
    <property type="entry name" value="F-box_dom"/>
</dbReference>
<reference evidence="4" key="1">
    <citation type="submission" date="2024-07" db="EMBL/GenBank/DDBJ databases">
        <title>Two chromosome-level genome assemblies of Korean endemic species Abeliophyllum distichum and Forsythia ovata (Oleaceae).</title>
        <authorList>
            <person name="Jang H."/>
        </authorList>
    </citation>
    <scope>NUCLEOTIDE SEQUENCE [LARGE SCALE GENOMIC DNA]</scope>
</reference>
<protein>
    <submittedName>
        <fullName evidence="2">F-box/LRR-repeat protein</fullName>
    </submittedName>
</protein>
<dbReference type="Proteomes" id="UP001604277">
    <property type="component" value="Unassembled WGS sequence"/>
</dbReference>
<evidence type="ECO:0000313" key="4">
    <source>
        <dbReference type="Proteomes" id="UP001604277"/>
    </source>
</evidence>
<dbReference type="PANTHER" id="PTHR31293">
    <property type="entry name" value="RNI-LIKE SUPERFAMILY PROTEIN"/>
    <property type="match status" value="1"/>
</dbReference>
<evidence type="ECO:0000313" key="3">
    <source>
        <dbReference type="EMBL" id="KAL2516593.1"/>
    </source>
</evidence>
<dbReference type="SMART" id="SM00256">
    <property type="entry name" value="FBOX"/>
    <property type="match status" value="1"/>
</dbReference>
<sequence length="406" mass="47101">MGSISKRLRSLEKTPMNETLDDNDSGGCDNTDRISNLPDSILCHILSFLPTKYAVATSILSSKWKNLFPSIPNLRIRLDDSLFLHPESVSDTYLIRFMNFVDRLFNITLRDVPCIHALHLSCERFDDGRHISNWVRAALHLNVKKVHLQIHSSRNSNLLVDSLFGCKIECLNLTFDFIQHVPECRFSLPNLKMLVVQGMKFNSVNKIYAGCPLLECLVINKCTCYPGQTIRICIPTLKVLVLFSNFCHQKFDLELDTPKLERLHYRGSMADCFLVNNLNSLHMAYLDLCRNRHQNPYDFSQHAAEFIKACVNVEKLYLSENIITMLQHFPRPMPQFRNLLFLTIRIDTFGWKFLRSLLNCAPGLKNVFIIEGFNEECYEKFKSSLPESMLHWFVTRRGKSYFWSSN</sequence>
<dbReference type="Gene3D" id="1.20.1280.50">
    <property type="match status" value="1"/>
</dbReference>
<dbReference type="AlphaFoldDB" id="A0ABD1P528"/>
<proteinExistence type="predicted"/>
<dbReference type="InterPro" id="IPR032675">
    <property type="entry name" value="LRR_dom_sf"/>
</dbReference>
<evidence type="ECO:0000313" key="2">
    <source>
        <dbReference type="EMBL" id="KAL2458759.1"/>
    </source>
</evidence>
<dbReference type="Pfam" id="PF24758">
    <property type="entry name" value="LRR_At5g56370"/>
    <property type="match status" value="1"/>
</dbReference>
<dbReference type="SUPFAM" id="SSF81383">
    <property type="entry name" value="F-box domain"/>
    <property type="match status" value="1"/>
</dbReference>
<accession>A0ABD1P528</accession>
<organism evidence="2 4">
    <name type="scientific">Forsythia ovata</name>
    <dbReference type="NCBI Taxonomy" id="205694"/>
    <lineage>
        <taxon>Eukaryota</taxon>
        <taxon>Viridiplantae</taxon>
        <taxon>Streptophyta</taxon>
        <taxon>Embryophyta</taxon>
        <taxon>Tracheophyta</taxon>
        <taxon>Spermatophyta</taxon>
        <taxon>Magnoliopsida</taxon>
        <taxon>eudicotyledons</taxon>
        <taxon>Gunneridae</taxon>
        <taxon>Pentapetalae</taxon>
        <taxon>asterids</taxon>
        <taxon>lamiids</taxon>
        <taxon>Lamiales</taxon>
        <taxon>Oleaceae</taxon>
        <taxon>Forsythieae</taxon>
        <taxon>Forsythia</taxon>
    </lineage>
</organism>
<dbReference type="PANTHER" id="PTHR31293:SF12">
    <property type="entry name" value="RNI-LIKE SUPERFAMILY PROTEIN"/>
    <property type="match status" value="1"/>
</dbReference>
<name>A0ABD1P528_9LAMI</name>
<dbReference type="InterPro" id="IPR053781">
    <property type="entry name" value="F-box_AtFBL13-like"/>
</dbReference>
<comment type="caution">
    <text evidence="2">The sequence shown here is derived from an EMBL/GenBank/DDBJ whole genome shotgun (WGS) entry which is preliminary data.</text>
</comment>
<evidence type="ECO:0000259" key="1">
    <source>
        <dbReference type="PROSITE" id="PS50181"/>
    </source>
</evidence>
<gene>
    <name evidence="3" type="ORF">Fot_30564</name>
    <name evidence="2" type="ORF">Fot_55548</name>
</gene>
<dbReference type="EMBL" id="JBFOLJ010000027">
    <property type="protein sequence ID" value="KAL2458759.1"/>
    <property type="molecule type" value="Genomic_DNA"/>
</dbReference>
<dbReference type="PROSITE" id="PS50181">
    <property type="entry name" value="FBOX"/>
    <property type="match status" value="1"/>
</dbReference>
<dbReference type="CDD" id="cd22160">
    <property type="entry name" value="F-box_AtFBL13-like"/>
    <property type="match status" value="1"/>
</dbReference>
<dbReference type="InterPro" id="IPR036047">
    <property type="entry name" value="F-box-like_dom_sf"/>
</dbReference>
<dbReference type="EMBL" id="JBFOLJ010000008">
    <property type="protein sequence ID" value="KAL2516593.1"/>
    <property type="molecule type" value="Genomic_DNA"/>
</dbReference>
<dbReference type="SUPFAM" id="SSF52047">
    <property type="entry name" value="RNI-like"/>
    <property type="match status" value="1"/>
</dbReference>
<dbReference type="InterPro" id="IPR055411">
    <property type="entry name" value="LRR_FXL15/At3g58940/PEG3-like"/>
</dbReference>
<feature type="domain" description="F-box" evidence="1">
    <location>
        <begin position="31"/>
        <end position="78"/>
    </location>
</feature>
<keyword evidence="4" id="KW-1185">Reference proteome</keyword>
<dbReference type="Gene3D" id="3.80.10.10">
    <property type="entry name" value="Ribonuclease Inhibitor"/>
    <property type="match status" value="1"/>
</dbReference>